<dbReference type="Proteomes" id="UP000002051">
    <property type="component" value="Chromosome 4"/>
</dbReference>
<evidence type="ECO:0000313" key="3">
    <source>
        <dbReference type="Proteomes" id="UP000002051"/>
    </source>
</evidence>
<proteinExistence type="predicted"/>
<evidence type="ECO:0000313" key="1">
    <source>
        <dbReference type="EMBL" id="KEH30750.1"/>
    </source>
</evidence>
<name>A0A072UY08_MEDTR</name>
<evidence type="ECO:0000313" key="2">
    <source>
        <dbReference type="EnsemblPlants" id="KEH30750"/>
    </source>
</evidence>
<dbReference type="EnsemblPlants" id="KEH30750">
    <property type="protein sequence ID" value="KEH30750"/>
    <property type="gene ID" value="MTR_4g080895"/>
</dbReference>
<organism evidence="1 3">
    <name type="scientific">Medicago truncatula</name>
    <name type="common">Barrel medic</name>
    <name type="synonym">Medicago tribuloides</name>
    <dbReference type="NCBI Taxonomy" id="3880"/>
    <lineage>
        <taxon>Eukaryota</taxon>
        <taxon>Viridiplantae</taxon>
        <taxon>Streptophyta</taxon>
        <taxon>Embryophyta</taxon>
        <taxon>Tracheophyta</taxon>
        <taxon>Spermatophyta</taxon>
        <taxon>Magnoliopsida</taxon>
        <taxon>eudicotyledons</taxon>
        <taxon>Gunneridae</taxon>
        <taxon>Pentapetalae</taxon>
        <taxon>rosids</taxon>
        <taxon>fabids</taxon>
        <taxon>Fabales</taxon>
        <taxon>Fabaceae</taxon>
        <taxon>Papilionoideae</taxon>
        <taxon>50 kb inversion clade</taxon>
        <taxon>NPAAA clade</taxon>
        <taxon>Hologalegina</taxon>
        <taxon>IRL clade</taxon>
        <taxon>Trifolieae</taxon>
        <taxon>Medicago</taxon>
    </lineage>
</organism>
<gene>
    <name evidence="1" type="ordered locus">MTR_4g080895</name>
</gene>
<protein>
    <submittedName>
        <fullName evidence="1 2">Uncharacterized protein</fullName>
    </submittedName>
</protein>
<dbReference type="EMBL" id="CM001220">
    <property type="protein sequence ID" value="KEH30750.1"/>
    <property type="molecule type" value="Genomic_DNA"/>
</dbReference>
<reference evidence="1 3" key="2">
    <citation type="journal article" date="2014" name="BMC Genomics">
        <title>An improved genome release (version Mt4.0) for the model legume Medicago truncatula.</title>
        <authorList>
            <person name="Tang H."/>
            <person name="Krishnakumar V."/>
            <person name="Bidwell S."/>
            <person name="Rosen B."/>
            <person name="Chan A."/>
            <person name="Zhou S."/>
            <person name="Gentzbittel L."/>
            <person name="Childs K.L."/>
            <person name="Yandell M."/>
            <person name="Gundlach H."/>
            <person name="Mayer K.F."/>
            <person name="Schwartz D.C."/>
            <person name="Town C.D."/>
        </authorList>
    </citation>
    <scope>GENOME REANNOTATION</scope>
    <source>
        <strain evidence="1">A17</strain>
        <strain evidence="2 3">cv. Jemalong A17</strain>
    </source>
</reference>
<reference evidence="2" key="3">
    <citation type="submission" date="2015-04" db="UniProtKB">
        <authorList>
            <consortium name="EnsemblPlants"/>
        </authorList>
    </citation>
    <scope>IDENTIFICATION</scope>
    <source>
        <strain evidence="2">cv. Jemalong A17</strain>
    </source>
</reference>
<accession>A0A072UY08</accession>
<keyword evidence="3" id="KW-1185">Reference proteome</keyword>
<sequence>MNCIRHCLPPVTPHHHYAPSVPIGSVPCRHNGRYHGLSINNVYQHASYVDLDFPFDDKGKWYRESDQS</sequence>
<reference evidence="1 3" key="1">
    <citation type="journal article" date="2011" name="Nature">
        <title>The Medicago genome provides insight into the evolution of rhizobial symbioses.</title>
        <authorList>
            <person name="Young N.D."/>
            <person name="Debelle F."/>
            <person name="Oldroyd G.E."/>
            <person name="Geurts R."/>
            <person name="Cannon S.B."/>
            <person name="Udvardi M.K."/>
            <person name="Benedito V.A."/>
            <person name="Mayer K.F."/>
            <person name="Gouzy J."/>
            <person name="Schoof H."/>
            <person name="Van de Peer Y."/>
            <person name="Proost S."/>
            <person name="Cook D.R."/>
            <person name="Meyers B.C."/>
            <person name="Spannagl M."/>
            <person name="Cheung F."/>
            <person name="De Mita S."/>
            <person name="Krishnakumar V."/>
            <person name="Gundlach H."/>
            <person name="Zhou S."/>
            <person name="Mudge J."/>
            <person name="Bharti A.K."/>
            <person name="Murray J.D."/>
            <person name="Naoumkina M.A."/>
            <person name="Rosen B."/>
            <person name="Silverstein K.A."/>
            <person name="Tang H."/>
            <person name="Rombauts S."/>
            <person name="Zhao P.X."/>
            <person name="Zhou P."/>
            <person name="Barbe V."/>
            <person name="Bardou P."/>
            <person name="Bechner M."/>
            <person name="Bellec A."/>
            <person name="Berger A."/>
            <person name="Berges H."/>
            <person name="Bidwell S."/>
            <person name="Bisseling T."/>
            <person name="Choisne N."/>
            <person name="Couloux A."/>
            <person name="Denny R."/>
            <person name="Deshpande S."/>
            <person name="Dai X."/>
            <person name="Doyle J.J."/>
            <person name="Dudez A.M."/>
            <person name="Farmer A.D."/>
            <person name="Fouteau S."/>
            <person name="Franken C."/>
            <person name="Gibelin C."/>
            <person name="Gish J."/>
            <person name="Goldstein S."/>
            <person name="Gonzalez A.J."/>
            <person name="Green P.J."/>
            <person name="Hallab A."/>
            <person name="Hartog M."/>
            <person name="Hua A."/>
            <person name="Humphray S.J."/>
            <person name="Jeong D.H."/>
            <person name="Jing Y."/>
            <person name="Jocker A."/>
            <person name="Kenton S.M."/>
            <person name="Kim D.J."/>
            <person name="Klee K."/>
            <person name="Lai H."/>
            <person name="Lang C."/>
            <person name="Lin S."/>
            <person name="Macmil S.L."/>
            <person name="Magdelenat G."/>
            <person name="Matthews L."/>
            <person name="McCorrison J."/>
            <person name="Monaghan E.L."/>
            <person name="Mun J.H."/>
            <person name="Najar F.Z."/>
            <person name="Nicholson C."/>
            <person name="Noirot C."/>
            <person name="O'Bleness M."/>
            <person name="Paule C.R."/>
            <person name="Poulain J."/>
            <person name="Prion F."/>
            <person name="Qin B."/>
            <person name="Qu C."/>
            <person name="Retzel E.F."/>
            <person name="Riddle C."/>
            <person name="Sallet E."/>
            <person name="Samain S."/>
            <person name="Samson N."/>
            <person name="Sanders I."/>
            <person name="Saurat O."/>
            <person name="Scarpelli C."/>
            <person name="Schiex T."/>
            <person name="Segurens B."/>
            <person name="Severin A.J."/>
            <person name="Sherrier D.J."/>
            <person name="Shi R."/>
            <person name="Sims S."/>
            <person name="Singer S.R."/>
            <person name="Sinharoy S."/>
            <person name="Sterck L."/>
            <person name="Viollet A."/>
            <person name="Wang B.B."/>
            <person name="Wang K."/>
            <person name="Wang M."/>
            <person name="Wang X."/>
            <person name="Warfsmann J."/>
            <person name="Weissenbach J."/>
            <person name="White D.D."/>
            <person name="White J.D."/>
            <person name="Wiley G.B."/>
            <person name="Wincker P."/>
            <person name="Xing Y."/>
            <person name="Yang L."/>
            <person name="Yao Z."/>
            <person name="Ying F."/>
            <person name="Zhai J."/>
            <person name="Zhou L."/>
            <person name="Zuber A."/>
            <person name="Denarie J."/>
            <person name="Dixon R.A."/>
            <person name="May G.D."/>
            <person name="Schwartz D.C."/>
            <person name="Rogers J."/>
            <person name="Quetier F."/>
            <person name="Town C.D."/>
            <person name="Roe B.A."/>
        </authorList>
    </citation>
    <scope>NUCLEOTIDE SEQUENCE [LARGE SCALE GENOMIC DNA]</scope>
    <source>
        <strain evidence="1">A17</strain>
        <strain evidence="2 3">cv. Jemalong A17</strain>
    </source>
</reference>
<dbReference type="HOGENOM" id="CLU_2797780_0_0_1"/>
<dbReference type="AlphaFoldDB" id="A0A072UY08"/>